<reference evidence="3" key="1">
    <citation type="submission" date="2023-06" db="EMBL/GenBank/DDBJ databases">
        <title>Genome-scale phylogeny and comparative genomics of the fungal order Sordariales.</title>
        <authorList>
            <consortium name="Lawrence Berkeley National Laboratory"/>
            <person name="Hensen N."/>
            <person name="Bonometti L."/>
            <person name="Westerberg I."/>
            <person name="Brannstrom I.O."/>
            <person name="Guillou S."/>
            <person name="Cros-Aarteil S."/>
            <person name="Calhoun S."/>
            <person name="Haridas S."/>
            <person name="Kuo A."/>
            <person name="Mondo S."/>
            <person name="Pangilinan J."/>
            <person name="Riley R."/>
            <person name="Labutti K."/>
            <person name="Andreopoulos B."/>
            <person name="Lipzen A."/>
            <person name="Chen C."/>
            <person name="Yanf M."/>
            <person name="Daum C."/>
            <person name="Ng V."/>
            <person name="Clum A."/>
            <person name="Steindorff A."/>
            <person name="Ohm R."/>
            <person name="Martin F."/>
            <person name="Silar P."/>
            <person name="Natvig D."/>
            <person name="Lalanne C."/>
            <person name="Gautier V."/>
            <person name="Ament-Velasquez S.L."/>
            <person name="Kruys A."/>
            <person name="Hutchinson M.I."/>
            <person name="Powell A.J."/>
            <person name="Barry K."/>
            <person name="Miller A.N."/>
            <person name="Grigoriev I.V."/>
            <person name="Debuchy R."/>
            <person name="Gladieux P."/>
            <person name="Thoren M.H."/>
            <person name="Johannesson H."/>
        </authorList>
    </citation>
    <scope>NUCLEOTIDE SEQUENCE</scope>
    <source>
        <strain evidence="3">SMH4607-1</strain>
    </source>
</reference>
<dbReference type="Proteomes" id="UP001172102">
    <property type="component" value="Unassembled WGS sequence"/>
</dbReference>
<feature type="non-terminal residue" evidence="3">
    <location>
        <position position="479"/>
    </location>
</feature>
<dbReference type="EMBL" id="JAUKUA010000004">
    <property type="protein sequence ID" value="KAK0716338.1"/>
    <property type="molecule type" value="Genomic_DNA"/>
</dbReference>
<sequence>TDRWNNILTDCSQALGGLQAALSAETAAQDCRRLIQAIEDVLKTLKVQKRSSITASAKSYLQANRQRRALETLETRLQRTMENLRTSLAIATKIELTNMRQQLNLADEKQAAIAQKLDTVGSAIEKTSDLLSVIKEASTLSEESWMALGQGIILRGLRRNSLVMNSRFEMIRDPAATTFAWILDKPDALLTKHPGLKMNFTDWLKSGSGVFHVVGKPGSGKSTLIKFLSTHEKTLSCLREWASRDHKELIVSTFFFWKLGSEEQKTMRGLLRGLLYHMIEASPDVAQLVFPQHWANLRIRRSSMNALTAAPEFSDEEVKAAFNNLLGSDTTFARYKLCLFMDGLDEFDEPETSTSSFCCQLNEWAHRQFDVKLCVSSREYPTIIDAFRDAQRFTLQKVTVSDIARLVDDTLTRNQHFQDLELREKPSVRGQSFQYSIVRKAEGVFLWVVLLLKWIEEDLATGSTSFDALQHIVDTAPKN</sequence>
<dbReference type="InterPro" id="IPR027417">
    <property type="entry name" value="P-loop_NTPase"/>
</dbReference>
<gene>
    <name evidence="3" type="ORF">B0H67DRAFT_667139</name>
</gene>
<dbReference type="AlphaFoldDB" id="A0AA40AI96"/>
<dbReference type="PANTHER" id="PTHR10039:SF5">
    <property type="entry name" value="NACHT DOMAIN-CONTAINING PROTEIN"/>
    <property type="match status" value="1"/>
</dbReference>
<accession>A0AA40AI96</accession>
<comment type="caution">
    <text evidence="3">The sequence shown here is derived from an EMBL/GenBank/DDBJ whole genome shotgun (WGS) entry which is preliminary data.</text>
</comment>
<keyword evidence="4" id="KW-1185">Reference proteome</keyword>
<evidence type="ECO:0000313" key="4">
    <source>
        <dbReference type="Proteomes" id="UP001172102"/>
    </source>
</evidence>
<dbReference type="Gene3D" id="3.40.50.300">
    <property type="entry name" value="P-loop containing nucleotide triphosphate hydrolases"/>
    <property type="match status" value="1"/>
</dbReference>
<dbReference type="SUPFAM" id="SSF52540">
    <property type="entry name" value="P-loop containing nucleoside triphosphate hydrolases"/>
    <property type="match status" value="1"/>
</dbReference>
<evidence type="ECO:0000259" key="2">
    <source>
        <dbReference type="Pfam" id="PF24883"/>
    </source>
</evidence>
<evidence type="ECO:0000313" key="3">
    <source>
        <dbReference type="EMBL" id="KAK0716338.1"/>
    </source>
</evidence>
<name>A0AA40AI96_9PEZI</name>
<protein>
    <recommendedName>
        <fullName evidence="2">Nephrocystin 3-like N-terminal domain-containing protein</fullName>
    </recommendedName>
</protein>
<evidence type="ECO:0000256" key="1">
    <source>
        <dbReference type="ARBA" id="ARBA00022737"/>
    </source>
</evidence>
<dbReference type="PANTHER" id="PTHR10039">
    <property type="entry name" value="AMELOGENIN"/>
    <property type="match status" value="1"/>
</dbReference>
<organism evidence="3 4">
    <name type="scientific">Lasiosphaeris hirsuta</name>
    <dbReference type="NCBI Taxonomy" id="260670"/>
    <lineage>
        <taxon>Eukaryota</taxon>
        <taxon>Fungi</taxon>
        <taxon>Dikarya</taxon>
        <taxon>Ascomycota</taxon>
        <taxon>Pezizomycotina</taxon>
        <taxon>Sordariomycetes</taxon>
        <taxon>Sordariomycetidae</taxon>
        <taxon>Sordariales</taxon>
        <taxon>Lasiosphaeriaceae</taxon>
        <taxon>Lasiosphaeris</taxon>
    </lineage>
</organism>
<feature type="domain" description="Nephrocystin 3-like N-terminal" evidence="2">
    <location>
        <begin position="199"/>
        <end position="378"/>
    </location>
</feature>
<proteinExistence type="predicted"/>
<dbReference type="Pfam" id="PF24883">
    <property type="entry name" value="NPHP3_N"/>
    <property type="match status" value="1"/>
</dbReference>
<dbReference type="InterPro" id="IPR056884">
    <property type="entry name" value="NPHP3-like_N"/>
</dbReference>
<keyword evidence="1" id="KW-0677">Repeat</keyword>